<comment type="caution">
    <text evidence="11">The sequence shown here is derived from an EMBL/GenBank/DDBJ whole genome shotgun (WGS) entry which is preliminary data.</text>
</comment>
<dbReference type="InterPro" id="IPR018163">
    <property type="entry name" value="Thr/Ala-tRNA-synth_IIc_edit"/>
</dbReference>
<feature type="domain" description="Alanyl-transfer RNA synthetases family profile" evidence="10">
    <location>
        <begin position="1"/>
        <end position="281"/>
    </location>
</feature>
<evidence type="ECO:0000256" key="2">
    <source>
        <dbReference type="ARBA" id="ARBA00013168"/>
    </source>
</evidence>
<dbReference type="PANTHER" id="PTHR11777:SF9">
    <property type="entry name" value="ALANINE--TRNA LIGASE, CYTOPLASMIC"/>
    <property type="match status" value="1"/>
</dbReference>
<dbReference type="SMART" id="SM00863">
    <property type="entry name" value="tRNA_SAD"/>
    <property type="match status" value="1"/>
</dbReference>
<keyword evidence="4 11" id="KW-0436">Ligase</keyword>
<dbReference type="SUPFAM" id="SSF101353">
    <property type="entry name" value="Putative anticodon-binding domain of alanyl-tRNA synthetase (AlaRS)"/>
    <property type="match status" value="1"/>
</dbReference>
<evidence type="ECO:0000313" key="12">
    <source>
        <dbReference type="Proteomes" id="UP000034600"/>
    </source>
</evidence>
<dbReference type="InterPro" id="IPR018162">
    <property type="entry name" value="Ala-tRNA-ligase_IIc_anticod-bd"/>
</dbReference>
<comment type="similarity">
    <text evidence="1">Belongs to the class-II aminoacyl-tRNA synthetase family.</text>
</comment>
<dbReference type="GO" id="GO:0002161">
    <property type="term" value="F:aminoacyl-tRNA deacylase activity"/>
    <property type="evidence" value="ECO:0007669"/>
    <property type="project" value="TreeGrafter"/>
</dbReference>
<keyword evidence="6" id="KW-0067">ATP-binding</keyword>
<dbReference type="Gene3D" id="3.30.54.20">
    <property type="match status" value="1"/>
</dbReference>
<dbReference type="Pfam" id="PF01411">
    <property type="entry name" value="tRNA-synt_2c"/>
    <property type="match status" value="1"/>
</dbReference>
<dbReference type="GO" id="GO:0004813">
    <property type="term" value="F:alanine-tRNA ligase activity"/>
    <property type="evidence" value="ECO:0007669"/>
    <property type="project" value="UniProtKB-EC"/>
</dbReference>
<evidence type="ECO:0000313" key="11">
    <source>
        <dbReference type="EMBL" id="KKU99113.1"/>
    </source>
</evidence>
<dbReference type="FunFam" id="3.30.980.10:FF:000004">
    <property type="entry name" value="Alanine--tRNA ligase, cytoplasmic"/>
    <property type="match status" value="1"/>
</dbReference>
<dbReference type="GO" id="GO:0006419">
    <property type="term" value="P:alanyl-tRNA aminoacylation"/>
    <property type="evidence" value="ECO:0007669"/>
    <property type="project" value="InterPro"/>
</dbReference>
<dbReference type="PROSITE" id="PS50860">
    <property type="entry name" value="AA_TRNA_LIGASE_II_ALA"/>
    <property type="match status" value="1"/>
</dbReference>
<dbReference type="PANTHER" id="PTHR11777">
    <property type="entry name" value="ALANYL-TRNA SYNTHETASE"/>
    <property type="match status" value="1"/>
</dbReference>
<evidence type="ECO:0000256" key="3">
    <source>
        <dbReference type="ARBA" id="ARBA00022555"/>
    </source>
</evidence>
<evidence type="ECO:0000256" key="9">
    <source>
        <dbReference type="ARBA" id="ARBA00023146"/>
    </source>
</evidence>
<organism evidence="11 12">
    <name type="scientific">Candidatus Jorgensenbacteria bacterium GW2011_GWC1_48_8</name>
    <dbReference type="NCBI Taxonomy" id="1618666"/>
    <lineage>
        <taxon>Bacteria</taxon>
        <taxon>Candidatus Joergenseniibacteriota</taxon>
    </lineage>
</organism>
<dbReference type="Proteomes" id="UP000034600">
    <property type="component" value="Unassembled WGS sequence"/>
</dbReference>
<dbReference type="GO" id="GO:0000049">
    <property type="term" value="F:tRNA binding"/>
    <property type="evidence" value="ECO:0007669"/>
    <property type="project" value="UniProtKB-KW"/>
</dbReference>
<gene>
    <name evidence="11" type="ORF">UY32_C0006G0029</name>
</gene>
<dbReference type="GO" id="GO:0005737">
    <property type="term" value="C:cytoplasm"/>
    <property type="evidence" value="ECO:0007669"/>
    <property type="project" value="InterPro"/>
</dbReference>
<dbReference type="Pfam" id="PF07973">
    <property type="entry name" value="tRNA_SAD"/>
    <property type="match status" value="1"/>
</dbReference>
<dbReference type="PATRIC" id="fig|1618666.3.peg.222"/>
<dbReference type="Gene3D" id="3.30.980.10">
    <property type="entry name" value="Threonyl-trna Synthetase, Chain A, domain 2"/>
    <property type="match status" value="1"/>
</dbReference>
<dbReference type="EC" id="6.1.1.7" evidence="2"/>
<keyword evidence="9" id="KW-0030">Aminoacyl-tRNA synthetase</keyword>
<evidence type="ECO:0000259" key="10">
    <source>
        <dbReference type="PROSITE" id="PS50860"/>
    </source>
</evidence>
<evidence type="ECO:0000256" key="8">
    <source>
        <dbReference type="ARBA" id="ARBA00022917"/>
    </source>
</evidence>
<evidence type="ECO:0000256" key="5">
    <source>
        <dbReference type="ARBA" id="ARBA00022741"/>
    </source>
</evidence>
<dbReference type="InterPro" id="IPR018164">
    <property type="entry name" value="Ala-tRNA-synth_IIc_N"/>
</dbReference>
<dbReference type="GO" id="GO:0005524">
    <property type="term" value="F:ATP binding"/>
    <property type="evidence" value="ECO:0007669"/>
    <property type="project" value="UniProtKB-KW"/>
</dbReference>
<sequence length="281" mass="31823">MRLVVDQYRKFPDYRNLNSDIVIKVFSEEYEGYKEKVGPEIKATEKIFSEYKAQGKKLIPPAVIFGLHQSAGVTFDISSDIAEELGVEVDRKAFEQDLDRHKKISRAGGEKKFGGHGLILNTGELKAGSEEELKKVTRLHTATHLLNQALRDVLGKDVRQMGSDITVERTRFDFTFPRKMTADEVKKVEKIVNEKIEENLPVGFKEMPKTEAEATGALHFFKSKYPERVKIYYVGKSLEDAWSKEFCGGPHVTRIGEIGKFRIIKEEASSAGVRRIRAIVG</sequence>
<keyword evidence="7" id="KW-0694">RNA-binding</keyword>
<evidence type="ECO:0000256" key="4">
    <source>
        <dbReference type="ARBA" id="ARBA00022598"/>
    </source>
</evidence>
<evidence type="ECO:0000256" key="7">
    <source>
        <dbReference type="ARBA" id="ARBA00022884"/>
    </source>
</evidence>
<keyword evidence="3" id="KW-0820">tRNA-binding</keyword>
<dbReference type="AlphaFoldDB" id="A0A0G1X993"/>
<dbReference type="InterPro" id="IPR018165">
    <property type="entry name" value="Ala-tRNA-synth_IIc_core"/>
</dbReference>
<accession>A0A0G1X993</accession>
<dbReference type="InterPro" id="IPR050058">
    <property type="entry name" value="Ala-tRNA_ligase"/>
</dbReference>
<name>A0A0G1X993_9BACT</name>
<dbReference type="InterPro" id="IPR012947">
    <property type="entry name" value="tRNA_SAD"/>
</dbReference>
<proteinExistence type="inferred from homology"/>
<reference evidence="11 12" key="1">
    <citation type="journal article" date="2015" name="Nature">
        <title>rRNA introns, odd ribosomes, and small enigmatic genomes across a large radiation of phyla.</title>
        <authorList>
            <person name="Brown C.T."/>
            <person name="Hug L.A."/>
            <person name="Thomas B.C."/>
            <person name="Sharon I."/>
            <person name="Castelle C.J."/>
            <person name="Singh A."/>
            <person name="Wilkins M.J."/>
            <person name="Williams K.H."/>
            <person name="Banfield J.F."/>
        </authorList>
    </citation>
    <scope>NUCLEOTIDE SEQUENCE [LARGE SCALE GENOMIC DNA]</scope>
</reference>
<keyword evidence="5" id="KW-0547">Nucleotide-binding</keyword>
<evidence type="ECO:0000256" key="6">
    <source>
        <dbReference type="ARBA" id="ARBA00022840"/>
    </source>
</evidence>
<keyword evidence="8" id="KW-0648">Protein biosynthesis</keyword>
<dbReference type="EMBL" id="LCPO01000006">
    <property type="protein sequence ID" value="KKU99113.1"/>
    <property type="molecule type" value="Genomic_DNA"/>
</dbReference>
<evidence type="ECO:0000256" key="1">
    <source>
        <dbReference type="ARBA" id="ARBA00008226"/>
    </source>
</evidence>
<protein>
    <recommendedName>
        <fullName evidence="2">alanine--tRNA ligase</fullName>
        <ecNumber evidence="2">6.1.1.7</ecNumber>
    </recommendedName>
</protein>
<dbReference type="SUPFAM" id="SSF55186">
    <property type="entry name" value="ThrRS/AlaRS common domain"/>
    <property type="match status" value="1"/>
</dbReference>